<dbReference type="GO" id="GO:0004875">
    <property type="term" value="F:complement receptor activity"/>
    <property type="evidence" value="ECO:0007669"/>
    <property type="project" value="TreeGrafter"/>
</dbReference>
<feature type="transmembrane region" description="Helical" evidence="14">
    <location>
        <begin position="65"/>
        <end position="85"/>
    </location>
</feature>
<proteinExistence type="inferred from homology"/>
<keyword evidence="5" id="KW-0297">G-protein coupled receptor</keyword>
<keyword evidence="3 14" id="KW-0812">Transmembrane</keyword>
<evidence type="ECO:0000256" key="7">
    <source>
        <dbReference type="ARBA" id="ARBA00023157"/>
    </source>
</evidence>
<dbReference type="PROSITE" id="PS50262">
    <property type="entry name" value="G_PROTEIN_RECEP_F1_2"/>
    <property type="match status" value="1"/>
</dbReference>
<protein>
    <recommendedName>
        <fullName evidence="13">Probable G-protein coupled receptor 33</fullName>
    </recommendedName>
</protein>
<dbReference type="Gene3D" id="1.20.1070.10">
    <property type="entry name" value="Rhodopsin 7-helix transmembrane proteins"/>
    <property type="match status" value="1"/>
</dbReference>
<dbReference type="CDD" id="cd15120">
    <property type="entry name" value="7tmA_GPR33"/>
    <property type="match status" value="1"/>
</dbReference>
<dbReference type="PRINTS" id="PR00526">
    <property type="entry name" value="FMETLEUPHER"/>
</dbReference>
<keyword evidence="7" id="KW-1015">Disulfide bond</keyword>
<evidence type="ECO:0000256" key="10">
    <source>
        <dbReference type="ARBA" id="ARBA00023224"/>
    </source>
</evidence>
<dbReference type="AlphaFoldDB" id="G1TU40"/>
<reference evidence="16 17" key="1">
    <citation type="journal article" date="2011" name="Nature">
        <title>A high-resolution map of human evolutionary constraint using 29 mammals.</title>
        <authorList>
            <person name="Lindblad-Toh K."/>
            <person name="Garber M."/>
            <person name="Zuk O."/>
            <person name="Lin M.F."/>
            <person name="Parker B.J."/>
            <person name="Washietl S."/>
            <person name="Kheradpour P."/>
            <person name="Ernst J."/>
            <person name="Jordan G."/>
            <person name="Mauceli E."/>
            <person name="Ward L.D."/>
            <person name="Lowe C.B."/>
            <person name="Holloway A.K."/>
            <person name="Clamp M."/>
            <person name="Gnerre S."/>
            <person name="Alfoldi J."/>
            <person name="Beal K."/>
            <person name="Chang J."/>
            <person name="Clawson H."/>
            <person name="Cuff J."/>
            <person name="Di Palma F."/>
            <person name="Fitzgerald S."/>
            <person name="Flicek P."/>
            <person name="Guttman M."/>
            <person name="Hubisz M.J."/>
            <person name="Jaffe D.B."/>
            <person name="Jungreis I."/>
            <person name="Kent W.J."/>
            <person name="Kostka D."/>
            <person name="Lara M."/>
            <person name="Martins A.L."/>
            <person name="Massingham T."/>
            <person name="Moltke I."/>
            <person name="Raney B.J."/>
            <person name="Rasmussen M.D."/>
            <person name="Robinson J."/>
            <person name="Stark A."/>
            <person name="Vilella A.J."/>
            <person name="Wen J."/>
            <person name="Xie X."/>
            <person name="Zody M.C."/>
            <person name="Baldwin J."/>
            <person name="Bloom T."/>
            <person name="Chin C.W."/>
            <person name="Heiman D."/>
            <person name="Nicol R."/>
            <person name="Nusbaum C."/>
            <person name="Young S."/>
            <person name="Wilkinson J."/>
            <person name="Worley K.C."/>
            <person name="Kovar C.L."/>
            <person name="Muzny D.M."/>
            <person name="Gibbs R.A."/>
            <person name="Cree A."/>
            <person name="Dihn H.H."/>
            <person name="Fowler G."/>
            <person name="Jhangiani S."/>
            <person name="Joshi V."/>
            <person name="Lee S."/>
            <person name="Lewis L.R."/>
            <person name="Nazareth L.V."/>
            <person name="Okwuonu G."/>
            <person name="Santibanez J."/>
            <person name="Warren W.C."/>
            <person name="Mardis E.R."/>
            <person name="Weinstock G.M."/>
            <person name="Wilson R.K."/>
            <person name="Delehaunty K."/>
            <person name="Dooling D."/>
            <person name="Fronik C."/>
            <person name="Fulton L."/>
            <person name="Fulton B."/>
            <person name="Graves T."/>
            <person name="Minx P."/>
            <person name="Sodergren E."/>
            <person name="Birney E."/>
            <person name="Margulies E.H."/>
            <person name="Herrero J."/>
            <person name="Green E.D."/>
            <person name="Haussler D."/>
            <person name="Siepel A."/>
            <person name="Goldman N."/>
            <person name="Pollard K.S."/>
            <person name="Pedersen J.S."/>
            <person name="Lander E.S."/>
            <person name="Kellis M."/>
        </authorList>
    </citation>
    <scope>NUCLEOTIDE SEQUENCE [LARGE SCALE GENOMIC DNA]</scope>
    <source>
        <strain evidence="16 17">Thorbecke inbred</strain>
    </source>
</reference>
<dbReference type="SUPFAM" id="SSF81321">
    <property type="entry name" value="Family A G protein-coupled receptor-like"/>
    <property type="match status" value="1"/>
</dbReference>
<evidence type="ECO:0000256" key="12">
    <source>
        <dbReference type="ARBA" id="ARBA00037161"/>
    </source>
</evidence>
<dbReference type="Pfam" id="PF00001">
    <property type="entry name" value="7tm_1"/>
    <property type="match status" value="1"/>
</dbReference>
<dbReference type="GO" id="GO:0004930">
    <property type="term" value="F:G protein-coupled receptor activity"/>
    <property type="evidence" value="ECO:0007669"/>
    <property type="project" value="UniProtKB-KW"/>
</dbReference>
<evidence type="ECO:0000256" key="13">
    <source>
        <dbReference type="ARBA" id="ARBA00039587"/>
    </source>
</evidence>
<dbReference type="GO" id="GO:0007204">
    <property type="term" value="P:positive regulation of cytosolic calcium ion concentration"/>
    <property type="evidence" value="ECO:0007669"/>
    <property type="project" value="TreeGrafter"/>
</dbReference>
<sequence>MDLINSTDDLIDISDVVRNSTHVPAPAPRLVLVLPMFMAFIVGSITNGLYLWVLKCKMKNSVNTLLFFHLILSYFISTLILPFLATSYLQDNHWTFGSALCKICNSTLTLAMFASVLFLSAISLDRYLLTLHPVWSQKHRTSHWASRVVLGVWLSATAFSVPYLVFRETYDDRKGRVTCRNNYAVSTDWESKEMQTVRQWIHATCFISRFILGFLLPFLVIGFCYERVARKMKERGLFKSSKPFKVMMTAVISFFGCWMPYHVHQGLILAKNQSLLVELTLILTVFTTSFNPVFSPILYLFSGENFKNVFKKSILALFESTFGEDSSAERTQNLHSGVDI</sequence>
<accession>G1TU40</accession>
<keyword evidence="10" id="KW-0807">Transducer</keyword>
<feature type="domain" description="G-protein coupled receptors family 1 profile" evidence="15">
    <location>
        <begin position="46"/>
        <end position="299"/>
    </location>
</feature>
<keyword evidence="17" id="KW-1185">Reference proteome</keyword>
<dbReference type="GO" id="GO:0005886">
    <property type="term" value="C:plasma membrane"/>
    <property type="evidence" value="ECO:0007669"/>
    <property type="project" value="UniProtKB-SubCell"/>
</dbReference>
<keyword evidence="9" id="KW-0325">Glycoprotein</keyword>
<feature type="transmembrane region" description="Helical" evidence="14">
    <location>
        <begin position="144"/>
        <end position="166"/>
    </location>
</feature>
<feature type="transmembrane region" description="Helical" evidence="14">
    <location>
        <begin position="200"/>
        <end position="225"/>
    </location>
</feature>
<dbReference type="InParanoid" id="G1TU40"/>
<keyword evidence="6 14" id="KW-0472">Membrane</keyword>
<dbReference type="InterPro" id="IPR000276">
    <property type="entry name" value="GPCR_Rhodpsn"/>
</dbReference>
<dbReference type="PANTHER" id="PTHR24225">
    <property type="entry name" value="CHEMOTACTIC RECEPTOR"/>
    <property type="match status" value="1"/>
</dbReference>
<dbReference type="GO" id="GO:0006954">
    <property type="term" value="P:inflammatory response"/>
    <property type="evidence" value="ECO:0007669"/>
    <property type="project" value="TreeGrafter"/>
</dbReference>
<evidence type="ECO:0000256" key="2">
    <source>
        <dbReference type="ARBA" id="ARBA00022475"/>
    </source>
</evidence>
<evidence type="ECO:0000313" key="17">
    <source>
        <dbReference type="Proteomes" id="UP000001811"/>
    </source>
</evidence>
<dbReference type="InterPro" id="IPR017452">
    <property type="entry name" value="GPCR_Rhodpsn_7TM"/>
</dbReference>
<evidence type="ECO:0000256" key="3">
    <source>
        <dbReference type="ARBA" id="ARBA00022692"/>
    </source>
</evidence>
<dbReference type="STRING" id="9986.ENSOCUP00000020564"/>
<dbReference type="OrthoDB" id="6117944at2759"/>
<dbReference type="PaxDb" id="9986-ENSOCUP00000020564"/>
<dbReference type="PANTHER" id="PTHR24225:SF5">
    <property type="entry name" value="G-PROTEIN COUPLED RECEPTOR 33-RELATED"/>
    <property type="match status" value="1"/>
</dbReference>
<feature type="transmembrane region" description="Helical" evidence="14">
    <location>
        <begin position="246"/>
        <end position="263"/>
    </location>
</feature>
<keyword evidence="8" id="KW-0675">Receptor</keyword>
<evidence type="ECO:0000256" key="5">
    <source>
        <dbReference type="ARBA" id="ARBA00023040"/>
    </source>
</evidence>
<evidence type="ECO:0000256" key="11">
    <source>
        <dbReference type="ARBA" id="ARBA00025736"/>
    </source>
</evidence>
<dbReference type="HOGENOM" id="CLU_009579_8_0_1"/>
<evidence type="ECO:0000256" key="4">
    <source>
        <dbReference type="ARBA" id="ARBA00022989"/>
    </source>
</evidence>
<name>G1TU40_RABIT</name>
<evidence type="ECO:0000259" key="15">
    <source>
        <dbReference type="PROSITE" id="PS50262"/>
    </source>
</evidence>
<comment type="subcellular location">
    <subcellularLocation>
        <location evidence="1">Cell membrane</location>
        <topology evidence="1">Multi-pass membrane protein</topology>
    </subcellularLocation>
</comment>
<dbReference type="InterPro" id="IPR000826">
    <property type="entry name" value="Formyl_rcpt-rel"/>
</dbReference>
<evidence type="ECO:0000256" key="9">
    <source>
        <dbReference type="ARBA" id="ARBA00023180"/>
    </source>
</evidence>
<dbReference type="GeneTree" id="ENSGT01140000282544"/>
<feature type="transmembrane region" description="Helical" evidence="14">
    <location>
        <begin position="275"/>
        <end position="301"/>
    </location>
</feature>
<reference evidence="16" key="3">
    <citation type="submission" date="2025-09" db="UniProtKB">
        <authorList>
            <consortium name="Ensembl"/>
        </authorList>
    </citation>
    <scope>IDENTIFICATION</scope>
    <source>
        <strain evidence="16">Thorbecke</strain>
    </source>
</reference>
<dbReference type="GO" id="GO:0007200">
    <property type="term" value="P:phospholipase C-activating G protein-coupled receptor signaling pathway"/>
    <property type="evidence" value="ECO:0007669"/>
    <property type="project" value="TreeGrafter"/>
</dbReference>
<evidence type="ECO:0000256" key="6">
    <source>
        <dbReference type="ARBA" id="ARBA00023136"/>
    </source>
</evidence>
<organism evidence="16 17">
    <name type="scientific">Oryctolagus cuniculus</name>
    <name type="common">Rabbit</name>
    <dbReference type="NCBI Taxonomy" id="9986"/>
    <lineage>
        <taxon>Eukaryota</taxon>
        <taxon>Metazoa</taxon>
        <taxon>Chordata</taxon>
        <taxon>Craniata</taxon>
        <taxon>Vertebrata</taxon>
        <taxon>Euteleostomi</taxon>
        <taxon>Mammalia</taxon>
        <taxon>Eutheria</taxon>
        <taxon>Euarchontoglires</taxon>
        <taxon>Glires</taxon>
        <taxon>Lagomorpha</taxon>
        <taxon>Leporidae</taxon>
        <taxon>Oryctolagus</taxon>
    </lineage>
</organism>
<dbReference type="eggNOG" id="KOG3656">
    <property type="taxonomic scope" value="Eukaryota"/>
</dbReference>
<dbReference type="Bgee" id="ENSOCUG00000022411">
    <property type="expression patterns" value="Expressed in lung"/>
</dbReference>
<gene>
    <name evidence="16" type="primary">GPR33</name>
</gene>
<dbReference type="EMBL" id="AAGW02023930">
    <property type="status" value="NOT_ANNOTATED_CDS"/>
    <property type="molecule type" value="Genomic_DNA"/>
</dbReference>
<comment type="similarity">
    <text evidence="11">Belongs to the chemokine-like receptor (CMKLR) family.</text>
</comment>
<reference evidence="16" key="2">
    <citation type="submission" date="2025-08" db="UniProtKB">
        <authorList>
            <consortium name="Ensembl"/>
        </authorList>
    </citation>
    <scope>IDENTIFICATION</scope>
    <source>
        <strain evidence="16">Thorbecke</strain>
    </source>
</reference>
<comment type="function">
    <text evidence="12">Orphan receptor; could be a chemoattractant receptor.</text>
</comment>
<dbReference type="Ensembl" id="ENSOCUT00000023527.2">
    <property type="protein sequence ID" value="ENSOCUP00000020564.2"/>
    <property type="gene ID" value="ENSOCUG00000022411.2"/>
</dbReference>
<feature type="transmembrane region" description="Helical" evidence="14">
    <location>
        <begin position="30"/>
        <end position="53"/>
    </location>
</feature>
<dbReference type="FunFam" id="1.20.1070.10:FF:000034">
    <property type="entry name" value="G-protein coupled receptor 1"/>
    <property type="match status" value="1"/>
</dbReference>
<evidence type="ECO:0000313" key="16">
    <source>
        <dbReference type="Ensembl" id="ENSOCUP00000020564.2"/>
    </source>
</evidence>
<dbReference type="Proteomes" id="UP000001811">
    <property type="component" value="Chromosome 17"/>
</dbReference>
<evidence type="ECO:0000256" key="8">
    <source>
        <dbReference type="ARBA" id="ARBA00023170"/>
    </source>
</evidence>
<dbReference type="PRINTS" id="PR00237">
    <property type="entry name" value="GPCRRHODOPSN"/>
</dbReference>
<evidence type="ECO:0000256" key="1">
    <source>
        <dbReference type="ARBA" id="ARBA00004651"/>
    </source>
</evidence>
<keyword evidence="2" id="KW-1003">Cell membrane</keyword>
<keyword evidence="4 14" id="KW-1133">Transmembrane helix</keyword>
<evidence type="ECO:0000256" key="14">
    <source>
        <dbReference type="SAM" id="Phobius"/>
    </source>
</evidence>
<dbReference type="FunCoup" id="G1TU40">
    <property type="interactions" value="305"/>
</dbReference>
<feature type="transmembrane region" description="Helical" evidence="14">
    <location>
        <begin position="105"/>
        <end position="124"/>
    </location>
</feature>